<sequence>MSSLDSDVTGDPDSPIRVVVTPSQSAYFAGETLSVTITFTNTLTRTSEGEAGPASKLTPRSARTHKRASHSVSSAPIARPPTSPAGLYKPKTPTTGIPGSPTTRQDSLALASDGTPLQRRRLIGRKVGSVPDLVEQRRKKMLAKSLSLTIGLHEGQEDIEDRLNEEEKQIIKSASYTQRSFTADAHLLPPSSPRVSSPLARSETLPLPSKHPHARKQSVTDGTHFPYPPPPTINGSDISTSPTSPTSTASTTSTSNTLAFVTSPTSGPPTPSASTSSYSLSLDPIAEVSPVVPAYPYLSPSAPASASRIGPALSSPSIAIEAPSPPSVPAEQPIFPRSKTRQTHRPPNIGLGKPSSHMFLDLDKSQAELILYSYAQLKGTVTLTPIPSNHVPSSSSAKSVASPRTPVQSVLPPYAPSPHLSPPPPLPLSAAQIEQQKALNLASLRQALLKGSATAVGGGSMDITSRTHSRTPSAGGAASLGGGLGSGSWGSFGAASPGPSAVPAYGPPSAKSPLGTIHSGSTDGPDLPLSARRPHSRASSLSSGFLSIFGSPFGLGGDAAPMSAPAVTHPNNLAASVSAPNVSVYGQQRPNRNRTASASVVPSSSSGWPSASSPSLIHSGPASAGLGSFTSFSALSSPGIGGPPSGTRLGLGLGWPLASSAEEVDPELPLPTFEAQSTMLAVDISLEPGESRSYDYSILLPSNLPPTFRGRTFRFAYELVVGICRAGTTNNFSMSGRSVGPAGSVSKVMKVPIRVYTNVVVGRPPIPYDLLWPVNKRRPTPALGHRRGGKPSSGRGSGDNDDLYVGKVVELSPGAFKKVLQSKHDLRITVSDSTSSLSGSINDTGSLMELKDYAKRLVAELPESTTETEAGLSSYVPASELALTSNPNDGHNGISSKPLSPLFEEDSVDEVEKRRVNGNSGGGTTTTAELAFKEKERVAKMRQREESDDPILVGGCGEAVEILTRNPKKVSYDVNKDGVKVAVLTFIKSAFRLGETIQGVVELNERQGRARVVQLSAHLETHESLPYSISTTPNTTTATRQLKRVHVEHHSSFVLSTLRTTFALDIPSDASPAFQLKVGDESFPDVSDDKKHKLEGGLEWKVRLCLLVAVAKETADVGTEDVKFKSLVRDGPRGEWGSAWKAPPSAAPCEKPPSPQSHPKHTGEQQQNPGVVKSWTSFIAASILGTAEEGDDLSGDRLDDEGGDSTNSYDGIKSDRAGGVGIGVNFSGGKEELWQEVKLETVECEVPVRVWPGNTAFKPVDVVFDV</sequence>
<dbReference type="PANTHER" id="PTHR12507">
    <property type="entry name" value="REDUCED GROWTH PHENOTYPE 1 RGP1, YEAST -RELATED"/>
    <property type="match status" value="1"/>
</dbReference>
<accession>A0A9P5PX00</accession>
<proteinExistence type="predicted"/>
<feature type="compositionally biased region" description="Polar residues" evidence="1">
    <location>
        <begin position="585"/>
        <end position="595"/>
    </location>
</feature>
<protein>
    <submittedName>
        <fullName evidence="2">Rgp1-domain-containing protein</fullName>
    </submittedName>
</protein>
<feature type="compositionally biased region" description="Low complexity" evidence="1">
    <location>
        <begin position="596"/>
        <end position="614"/>
    </location>
</feature>
<feature type="compositionally biased region" description="Low complexity" evidence="1">
    <location>
        <begin position="239"/>
        <end position="255"/>
    </location>
</feature>
<feature type="compositionally biased region" description="Low complexity" evidence="1">
    <location>
        <begin position="391"/>
        <end position="403"/>
    </location>
</feature>
<dbReference type="OrthoDB" id="1918at2759"/>
<dbReference type="AlphaFoldDB" id="A0A9P5PX00"/>
<feature type="region of interest" description="Disordered" evidence="1">
    <location>
        <begin position="182"/>
        <end position="278"/>
    </location>
</feature>
<feature type="region of interest" description="Disordered" evidence="1">
    <location>
        <begin position="1133"/>
        <end position="1169"/>
    </location>
</feature>
<feature type="region of interest" description="Disordered" evidence="1">
    <location>
        <begin position="585"/>
        <end position="614"/>
    </location>
</feature>
<feature type="region of interest" description="Disordered" evidence="1">
    <location>
        <begin position="1189"/>
        <end position="1213"/>
    </location>
</feature>
<feature type="compositionally biased region" description="Low complexity" evidence="1">
    <location>
        <begin position="187"/>
        <end position="199"/>
    </location>
</feature>
<dbReference type="Pfam" id="PF08737">
    <property type="entry name" value="Rgp1"/>
    <property type="match status" value="1"/>
</dbReference>
<comment type="caution">
    <text evidence="2">The sequence shown here is derived from an EMBL/GenBank/DDBJ whole genome shotgun (WGS) entry which is preliminary data.</text>
</comment>
<feature type="region of interest" description="Disordered" evidence="1">
    <location>
        <begin position="317"/>
        <end position="355"/>
    </location>
</feature>
<organism evidence="2 3">
    <name type="scientific">Rhodocollybia butyracea</name>
    <dbReference type="NCBI Taxonomy" id="206335"/>
    <lineage>
        <taxon>Eukaryota</taxon>
        <taxon>Fungi</taxon>
        <taxon>Dikarya</taxon>
        <taxon>Basidiomycota</taxon>
        <taxon>Agaricomycotina</taxon>
        <taxon>Agaricomycetes</taxon>
        <taxon>Agaricomycetidae</taxon>
        <taxon>Agaricales</taxon>
        <taxon>Marasmiineae</taxon>
        <taxon>Omphalotaceae</taxon>
        <taxon>Rhodocollybia</taxon>
    </lineage>
</organism>
<feature type="region of interest" description="Disordered" evidence="1">
    <location>
        <begin position="455"/>
        <end position="479"/>
    </location>
</feature>
<feature type="compositionally biased region" description="Basic residues" evidence="1">
    <location>
        <begin position="779"/>
        <end position="789"/>
    </location>
</feature>
<feature type="region of interest" description="Disordered" evidence="1">
    <location>
        <begin position="779"/>
        <end position="802"/>
    </location>
</feature>
<feature type="compositionally biased region" description="Pro residues" evidence="1">
    <location>
        <begin position="413"/>
        <end position="427"/>
    </location>
</feature>
<reference evidence="2" key="1">
    <citation type="submission" date="2020-11" db="EMBL/GenBank/DDBJ databases">
        <authorList>
            <consortium name="DOE Joint Genome Institute"/>
            <person name="Ahrendt S."/>
            <person name="Riley R."/>
            <person name="Andreopoulos W."/>
            <person name="Labutti K."/>
            <person name="Pangilinan J."/>
            <person name="Ruiz-Duenas F.J."/>
            <person name="Barrasa J.M."/>
            <person name="Sanchez-Garcia M."/>
            <person name="Camarero S."/>
            <person name="Miyauchi S."/>
            <person name="Serrano A."/>
            <person name="Linde D."/>
            <person name="Babiker R."/>
            <person name="Drula E."/>
            <person name="Ayuso-Fernandez I."/>
            <person name="Pacheco R."/>
            <person name="Padilla G."/>
            <person name="Ferreira P."/>
            <person name="Barriuso J."/>
            <person name="Kellner H."/>
            <person name="Castanera R."/>
            <person name="Alfaro M."/>
            <person name="Ramirez L."/>
            <person name="Pisabarro A.G."/>
            <person name="Kuo A."/>
            <person name="Tritt A."/>
            <person name="Lipzen A."/>
            <person name="He G."/>
            <person name="Yan M."/>
            <person name="Ng V."/>
            <person name="Cullen D."/>
            <person name="Martin F."/>
            <person name="Rosso M.-N."/>
            <person name="Henrissat B."/>
            <person name="Hibbett D."/>
            <person name="Martinez A.T."/>
            <person name="Grigoriev I.V."/>
        </authorList>
    </citation>
    <scope>NUCLEOTIDE SEQUENCE</scope>
    <source>
        <strain evidence="2">AH 40177</strain>
    </source>
</reference>
<feature type="compositionally biased region" description="Low complexity" evidence="1">
    <location>
        <begin position="495"/>
        <end position="509"/>
    </location>
</feature>
<feature type="region of interest" description="Disordered" evidence="1">
    <location>
        <begin position="389"/>
        <end position="428"/>
    </location>
</feature>
<feature type="region of interest" description="Disordered" evidence="1">
    <location>
        <begin position="495"/>
        <end position="536"/>
    </location>
</feature>
<keyword evidence="3" id="KW-1185">Reference proteome</keyword>
<feature type="region of interest" description="Disordered" evidence="1">
    <location>
        <begin position="43"/>
        <end position="108"/>
    </location>
</feature>
<gene>
    <name evidence="2" type="ORF">BDP27DRAFT_1419047</name>
</gene>
<evidence type="ECO:0000313" key="3">
    <source>
        <dbReference type="Proteomes" id="UP000772434"/>
    </source>
</evidence>
<dbReference type="EMBL" id="JADNRY010000032">
    <property type="protein sequence ID" value="KAF9071483.1"/>
    <property type="molecule type" value="Genomic_DNA"/>
</dbReference>
<dbReference type="InterPro" id="IPR014848">
    <property type="entry name" value="Rgp1"/>
</dbReference>
<evidence type="ECO:0000256" key="1">
    <source>
        <dbReference type="SAM" id="MobiDB-lite"/>
    </source>
</evidence>
<name>A0A9P5PX00_9AGAR</name>
<evidence type="ECO:0000313" key="2">
    <source>
        <dbReference type="EMBL" id="KAF9071483.1"/>
    </source>
</evidence>
<dbReference type="Proteomes" id="UP000772434">
    <property type="component" value="Unassembled WGS sequence"/>
</dbReference>
<feature type="compositionally biased region" description="Low complexity" evidence="1">
    <location>
        <begin position="89"/>
        <end position="103"/>
    </location>
</feature>
<feature type="compositionally biased region" description="Acidic residues" evidence="1">
    <location>
        <begin position="1189"/>
        <end position="1203"/>
    </location>
</feature>